<dbReference type="InterPro" id="IPR058240">
    <property type="entry name" value="rSAM_sf"/>
</dbReference>
<name>A0A4R2RJU0_9FIRM</name>
<evidence type="ECO:0000256" key="3">
    <source>
        <dbReference type="ARBA" id="ARBA00022691"/>
    </source>
</evidence>
<dbReference type="InterPro" id="IPR007197">
    <property type="entry name" value="rSAM"/>
</dbReference>
<keyword evidence="9" id="KW-1185">Reference proteome</keyword>
<accession>A0A4R2RJU0</accession>
<dbReference type="EMBL" id="SLXT01000012">
    <property type="protein sequence ID" value="TCP64100.1"/>
    <property type="molecule type" value="Genomic_DNA"/>
</dbReference>
<evidence type="ECO:0000313" key="9">
    <source>
        <dbReference type="Proteomes" id="UP000294813"/>
    </source>
</evidence>
<dbReference type="SFLD" id="SFLDG01387">
    <property type="entry name" value="BtrN-like_SPASM_domain_contain"/>
    <property type="match status" value="1"/>
</dbReference>
<dbReference type="SFLD" id="SFLDG01067">
    <property type="entry name" value="SPASM/twitch_domain_containing"/>
    <property type="match status" value="1"/>
</dbReference>
<dbReference type="SFLD" id="SFLDS00029">
    <property type="entry name" value="Radical_SAM"/>
    <property type="match status" value="1"/>
</dbReference>
<dbReference type="PANTHER" id="PTHR11228:SF7">
    <property type="entry name" value="PQQA PEPTIDE CYCLASE"/>
    <property type="match status" value="1"/>
</dbReference>
<dbReference type="GO" id="GO:0046872">
    <property type="term" value="F:metal ion binding"/>
    <property type="evidence" value="ECO:0007669"/>
    <property type="project" value="UniProtKB-KW"/>
</dbReference>
<dbReference type="PANTHER" id="PTHR11228">
    <property type="entry name" value="RADICAL SAM DOMAIN PROTEIN"/>
    <property type="match status" value="1"/>
</dbReference>
<evidence type="ECO:0000256" key="5">
    <source>
        <dbReference type="ARBA" id="ARBA00023004"/>
    </source>
</evidence>
<dbReference type="GO" id="GO:0003824">
    <property type="term" value="F:catalytic activity"/>
    <property type="evidence" value="ECO:0007669"/>
    <property type="project" value="InterPro"/>
</dbReference>
<keyword evidence="2" id="KW-0004">4Fe-4S</keyword>
<dbReference type="Pfam" id="PF13186">
    <property type="entry name" value="SPASM"/>
    <property type="match status" value="1"/>
</dbReference>
<protein>
    <submittedName>
        <fullName evidence="8">Radical SAM protein with 4Fe4S-binding SPASM domain</fullName>
    </submittedName>
</protein>
<dbReference type="OrthoDB" id="9782387at2"/>
<dbReference type="GO" id="GO:0051536">
    <property type="term" value="F:iron-sulfur cluster binding"/>
    <property type="evidence" value="ECO:0007669"/>
    <property type="project" value="UniProtKB-KW"/>
</dbReference>
<keyword evidence="5" id="KW-0408">Iron</keyword>
<comment type="cofactor">
    <cofactor evidence="1">
        <name>[4Fe-4S] cluster</name>
        <dbReference type="ChEBI" id="CHEBI:49883"/>
    </cofactor>
</comment>
<dbReference type="AlphaFoldDB" id="A0A4R2RJU0"/>
<evidence type="ECO:0000256" key="6">
    <source>
        <dbReference type="ARBA" id="ARBA00023014"/>
    </source>
</evidence>
<organism evidence="8 9">
    <name type="scientific">Heliophilum fasciatum</name>
    <dbReference type="NCBI Taxonomy" id="35700"/>
    <lineage>
        <taxon>Bacteria</taxon>
        <taxon>Bacillati</taxon>
        <taxon>Bacillota</taxon>
        <taxon>Clostridia</taxon>
        <taxon>Eubacteriales</taxon>
        <taxon>Heliobacteriaceae</taxon>
        <taxon>Heliophilum</taxon>
    </lineage>
</organism>
<keyword evidence="6" id="KW-0411">Iron-sulfur</keyword>
<evidence type="ECO:0000256" key="2">
    <source>
        <dbReference type="ARBA" id="ARBA00022485"/>
    </source>
</evidence>
<dbReference type="Proteomes" id="UP000294813">
    <property type="component" value="Unassembled WGS sequence"/>
</dbReference>
<evidence type="ECO:0000259" key="7">
    <source>
        <dbReference type="PROSITE" id="PS51918"/>
    </source>
</evidence>
<dbReference type="InterPro" id="IPR013785">
    <property type="entry name" value="Aldolase_TIM"/>
</dbReference>
<reference evidence="8 9" key="1">
    <citation type="submission" date="2019-03" db="EMBL/GenBank/DDBJ databases">
        <title>Genomic Encyclopedia of Type Strains, Phase IV (KMG-IV): sequencing the most valuable type-strain genomes for metagenomic binning, comparative biology and taxonomic classification.</title>
        <authorList>
            <person name="Goeker M."/>
        </authorList>
    </citation>
    <scope>NUCLEOTIDE SEQUENCE [LARGE SCALE GENOMIC DNA]</scope>
    <source>
        <strain evidence="8 9">DSM 11170</strain>
    </source>
</reference>
<comment type="caution">
    <text evidence="8">The sequence shown here is derived from an EMBL/GenBank/DDBJ whole genome shotgun (WGS) entry which is preliminary data.</text>
</comment>
<proteinExistence type="predicted"/>
<dbReference type="InterPro" id="IPR034391">
    <property type="entry name" value="AdoMet-like_SPASM_containing"/>
</dbReference>
<dbReference type="InterPro" id="IPR023885">
    <property type="entry name" value="4Fe4S-binding_SPASM_dom"/>
</dbReference>
<dbReference type="Gene3D" id="3.20.20.70">
    <property type="entry name" value="Aldolase class I"/>
    <property type="match status" value="1"/>
</dbReference>
<keyword evidence="4" id="KW-0479">Metal-binding</keyword>
<dbReference type="Pfam" id="PF04055">
    <property type="entry name" value="Radical_SAM"/>
    <property type="match status" value="1"/>
</dbReference>
<dbReference type="SUPFAM" id="SSF102114">
    <property type="entry name" value="Radical SAM enzymes"/>
    <property type="match status" value="1"/>
</dbReference>
<sequence>MASEIKPLCGLERVKLADAVPLPTPFTLFVFPTTYCNFKCQYCGHSLGYEQMKDKYNFEPENMSMQTYSRIIEQSKEFSSNYKMLSLTGHGEPLLNKELPLMIELAKKANVAERIEIISNASLLNRERSQALVEAGLDILRISLQGLSSRKYEQVCGVKLDFDELIDNIRCFYQNKKQCKVFVKIMDIALEHGEEERFYHLFSDISDRMYIERCRPVYDGVDYSQNNTQVIIDRYGRTHAKRMVCPLPFYMLGIFPNGDVEPCDTIYKPVVVGNVHRESLYSIWKGANLRQFQRMQLEKQRESNLKCKVCCAPDDVAQPEDVLDDAADTIVKRI</sequence>
<evidence type="ECO:0000256" key="4">
    <source>
        <dbReference type="ARBA" id="ARBA00022723"/>
    </source>
</evidence>
<dbReference type="CDD" id="cd01335">
    <property type="entry name" value="Radical_SAM"/>
    <property type="match status" value="1"/>
</dbReference>
<feature type="domain" description="Radical SAM core" evidence="7">
    <location>
        <begin position="22"/>
        <end position="248"/>
    </location>
</feature>
<dbReference type="PROSITE" id="PS51918">
    <property type="entry name" value="RADICAL_SAM"/>
    <property type="match status" value="1"/>
</dbReference>
<dbReference type="InterPro" id="IPR050377">
    <property type="entry name" value="Radical_SAM_PqqE_MftC-like"/>
</dbReference>
<gene>
    <name evidence="8" type="ORF">EDD73_11261</name>
</gene>
<keyword evidence="3" id="KW-0949">S-adenosyl-L-methionine</keyword>
<evidence type="ECO:0000313" key="8">
    <source>
        <dbReference type="EMBL" id="TCP64100.1"/>
    </source>
</evidence>
<evidence type="ECO:0000256" key="1">
    <source>
        <dbReference type="ARBA" id="ARBA00001966"/>
    </source>
</evidence>
<dbReference type="RefSeq" id="WP_131919288.1">
    <property type="nucleotide sequence ID" value="NZ_JAOQNU010000022.1"/>
</dbReference>